<organism evidence="2">
    <name type="scientific">Haptolina brevifila</name>
    <dbReference type="NCBI Taxonomy" id="156173"/>
    <lineage>
        <taxon>Eukaryota</taxon>
        <taxon>Haptista</taxon>
        <taxon>Haptophyta</taxon>
        <taxon>Prymnesiophyceae</taxon>
        <taxon>Prymnesiales</taxon>
        <taxon>Prymnesiaceae</taxon>
        <taxon>Haptolina</taxon>
    </lineage>
</organism>
<proteinExistence type="predicted"/>
<keyword evidence="1" id="KW-1133">Transmembrane helix</keyword>
<keyword evidence="1" id="KW-0812">Transmembrane</keyword>
<sequence>MRAKLAGHKLFNLLVKPKRAEWQAKADARPFLIRPDCVALACWKFVVLVLVLLDVARWKLSEQGQHMTQAELMLSLSHPECIPQHKGHKYWIVGPAVVSPLPDHCADLNFDQTPLGLFASFLTYLVGIIAFTDIVLEWLTGKIDPKTLVLEPKPFIERYLLPPHSLLFNVMINPTMGDVKKFLSQFVDVPTSSNLVRMCRMMVMLQPLASHFEEWFAIAAHRMKRSSTLFRRPTTTSNGPLKNATIVKLEVLAAMSANLKTPTTGKTK</sequence>
<gene>
    <name evidence="2" type="ORF">CBRE1094_LOCUS34705</name>
</gene>
<feature type="transmembrane region" description="Helical" evidence="1">
    <location>
        <begin position="117"/>
        <end position="136"/>
    </location>
</feature>
<feature type="transmembrane region" description="Helical" evidence="1">
    <location>
        <begin position="37"/>
        <end position="58"/>
    </location>
</feature>
<evidence type="ECO:0000313" key="2">
    <source>
        <dbReference type="EMBL" id="CAD9521801.1"/>
    </source>
</evidence>
<keyword evidence="1" id="KW-0472">Membrane</keyword>
<name>A0A7S2ILA8_9EUKA</name>
<dbReference type="EMBL" id="HBGU01063724">
    <property type="protein sequence ID" value="CAD9521801.1"/>
    <property type="molecule type" value="Transcribed_RNA"/>
</dbReference>
<accession>A0A7S2ILA8</accession>
<protein>
    <submittedName>
        <fullName evidence="2">Uncharacterized protein</fullName>
    </submittedName>
</protein>
<evidence type="ECO:0000256" key="1">
    <source>
        <dbReference type="SAM" id="Phobius"/>
    </source>
</evidence>
<dbReference type="AlphaFoldDB" id="A0A7S2ILA8"/>
<reference evidence="2" key="1">
    <citation type="submission" date="2021-01" db="EMBL/GenBank/DDBJ databases">
        <authorList>
            <person name="Corre E."/>
            <person name="Pelletier E."/>
            <person name="Niang G."/>
            <person name="Scheremetjew M."/>
            <person name="Finn R."/>
            <person name="Kale V."/>
            <person name="Holt S."/>
            <person name="Cochrane G."/>
            <person name="Meng A."/>
            <person name="Brown T."/>
            <person name="Cohen L."/>
        </authorList>
    </citation>
    <scope>NUCLEOTIDE SEQUENCE</scope>
    <source>
        <strain evidence="2">UTEX LB 985</strain>
    </source>
</reference>